<sequence length="805" mass="88202">MAIARMFCLPQVTWTMLALVAFLLGEKPACAQTANSLEPEIAKAIEDLTSAKFQHRQAAFRTLVSNGDTAIGALEIASGTGDPEVATRCVEALAEIANDKKFLSRVIAALDRLAADPANSAANLAKHHATQLKMTDEDRAVAALTSEGVRIHRSPNGSVFSVNITHDRQIVWLKHFKDLHSVRLRGPEVTDNGIMTLVKHPNFSSLNISRTSITDGGLSKLWELKELKSISLSADEFTPRGIHALREIPKLEMVVLLSDTDEETLAALAEAKQVDSLYLAEIRLTQRAIDLLNQFSHLKRLRFSVQAINDQQLKWLGQIAVPTDLTVRQSPEITEEAWRHLRESRLLGLSIAECVITDASLAHLGEISLLESLSVGGESITDAGLVHLENLQALESLRLTGTQVTDDGVDRLRKAIPKLRHVSIQTGRGGAAAQWRALAAVPRIRFVDDPYSDRKNAFLDDRLTAADAAELKKESKLGTIFFTRGGTKDQDLSLLRDVSMQGLVINSKHVGDQGIESLADHPTLQSLALWSSTITDNSMESIARIPSLTKLTIHRALITDDGAANLIARLKEAGKIQSLHFFRCSKLTDQGLRRIGELSSLERLFLNNMDGITSGLLEQISQLSNLKRLEMDDVALDENDLAFLGTLSKLETLGLSVSDSPGSLTNLGLKHLSGLQSLRSLTVQKASIDDRGVSELVKIRELRDLGLGGTGISDTGVKQLATGLPNLTRLGLTRTDVTDASMKSVGKLTKLEWLWLDGTDVGDDGLRLLDDLTELEYVYLNNENVTSKGHQRFRQKHPSTNIMLR</sequence>
<feature type="chain" id="PRO_5024301676" description="Leucine Rich repeats (2 copies)" evidence="1">
    <location>
        <begin position="32"/>
        <end position="805"/>
    </location>
</feature>
<dbReference type="InterPro" id="IPR006553">
    <property type="entry name" value="Leu-rich_rpt_Cys-con_subtyp"/>
</dbReference>
<dbReference type="AlphaFoldDB" id="A0A5M6DCU5"/>
<evidence type="ECO:0000313" key="3">
    <source>
        <dbReference type="Proteomes" id="UP000324479"/>
    </source>
</evidence>
<dbReference type="GO" id="GO:0019005">
    <property type="term" value="C:SCF ubiquitin ligase complex"/>
    <property type="evidence" value="ECO:0007669"/>
    <property type="project" value="TreeGrafter"/>
</dbReference>
<dbReference type="InterPro" id="IPR032675">
    <property type="entry name" value="LRR_dom_sf"/>
</dbReference>
<evidence type="ECO:0000313" key="2">
    <source>
        <dbReference type="EMBL" id="KAA5545397.1"/>
    </source>
</evidence>
<protein>
    <recommendedName>
        <fullName evidence="4">Leucine Rich repeats (2 copies)</fullName>
    </recommendedName>
</protein>
<feature type="signal peptide" evidence="1">
    <location>
        <begin position="1"/>
        <end position="31"/>
    </location>
</feature>
<dbReference type="SUPFAM" id="SSF52047">
    <property type="entry name" value="RNI-like"/>
    <property type="match status" value="2"/>
</dbReference>
<name>A0A5M6DCU5_9BACT</name>
<accession>A0A5M6DCU5</accession>
<dbReference type="EMBL" id="VWOX01000003">
    <property type="protein sequence ID" value="KAA5545397.1"/>
    <property type="molecule type" value="Genomic_DNA"/>
</dbReference>
<evidence type="ECO:0008006" key="4">
    <source>
        <dbReference type="Google" id="ProtNLM"/>
    </source>
</evidence>
<dbReference type="Proteomes" id="UP000324479">
    <property type="component" value="Unassembled WGS sequence"/>
</dbReference>
<dbReference type="SMART" id="SM00368">
    <property type="entry name" value="LRR_RI"/>
    <property type="match status" value="3"/>
</dbReference>
<dbReference type="PANTHER" id="PTHR13318">
    <property type="entry name" value="PARTNER OF PAIRED, ISOFORM B-RELATED"/>
    <property type="match status" value="1"/>
</dbReference>
<organism evidence="2 3">
    <name type="scientific">Roseiconus nitratireducens</name>
    <dbReference type="NCBI Taxonomy" id="2605748"/>
    <lineage>
        <taxon>Bacteria</taxon>
        <taxon>Pseudomonadati</taxon>
        <taxon>Planctomycetota</taxon>
        <taxon>Planctomycetia</taxon>
        <taxon>Pirellulales</taxon>
        <taxon>Pirellulaceae</taxon>
        <taxon>Roseiconus</taxon>
    </lineage>
</organism>
<dbReference type="GO" id="GO:0031146">
    <property type="term" value="P:SCF-dependent proteasomal ubiquitin-dependent protein catabolic process"/>
    <property type="evidence" value="ECO:0007669"/>
    <property type="project" value="TreeGrafter"/>
</dbReference>
<reference evidence="2 3" key="1">
    <citation type="submission" date="2019-08" db="EMBL/GenBank/DDBJ databases">
        <authorList>
            <person name="Dhanesh K."/>
            <person name="Kumar G."/>
            <person name="Sasikala C."/>
            <person name="Venkata Ramana C."/>
        </authorList>
    </citation>
    <scope>NUCLEOTIDE SEQUENCE [LARGE SCALE GENOMIC DNA]</scope>
    <source>
        <strain evidence="2 3">JC645</strain>
    </source>
</reference>
<keyword evidence="1" id="KW-0732">Signal</keyword>
<comment type="caution">
    <text evidence="2">The sequence shown here is derived from an EMBL/GenBank/DDBJ whole genome shotgun (WGS) entry which is preliminary data.</text>
</comment>
<proteinExistence type="predicted"/>
<evidence type="ECO:0000256" key="1">
    <source>
        <dbReference type="SAM" id="SignalP"/>
    </source>
</evidence>
<dbReference type="Gene3D" id="3.80.10.10">
    <property type="entry name" value="Ribonuclease Inhibitor"/>
    <property type="match status" value="4"/>
</dbReference>
<dbReference type="SMART" id="SM00367">
    <property type="entry name" value="LRR_CC"/>
    <property type="match status" value="6"/>
</dbReference>
<gene>
    <name evidence="2" type="ORF">FYK55_07030</name>
</gene>
<dbReference type="PANTHER" id="PTHR13318:SF95">
    <property type="entry name" value="F-BOX PROTEIN YLR352W"/>
    <property type="match status" value="1"/>
</dbReference>
<dbReference type="RefSeq" id="WP_150075666.1">
    <property type="nucleotide sequence ID" value="NZ_VWOX01000003.1"/>
</dbReference>
<keyword evidence="3" id="KW-1185">Reference proteome</keyword>